<reference evidence="1 2" key="1">
    <citation type="journal article" date="2013" name="ISME J.">
        <title>Comparative genomics of pathogenic lineages of Vibrio nigripulchritudo identifies virulence-associated traits.</title>
        <authorList>
            <person name="Goudenege D."/>
            <person name="Labreuche Y."/>
            <person name="Krin E."/>
            <person name="Ansquer D."/>
            <person name="Mangenot S."/>
            <person name="Calteau A."/>
            <person name="Medigue C."/>
            <person name="Mazel D."/>
            <person name="Polz M.F."/>
            <person name="Le Roux F."/>
        </authorList>
    </citation>
    <scope>NUCLEOTIDE SEQUENCE [LARGE SCALE GENOMIC DNA]</scope>
    <source>
        <strain evidence="1 2">SOn1</strain>
    </source>
</reference>
<evidence type="ECO:0000313" key="1">
    <source>
        <dbReference type="EMBL" id="CCO47445.1"/>
    </source>
</evidence>
<evidence type="ECO:0000313" key="2">
    <source>
        <dbReference type="Proteomes" id="UP000018211"/>
    </source>
</evidence>
<proteinExistence type="predicted"/>
<dbReference type="AlphaFoldDB" id="A0AAV2VRT1"/>
<protein>
    <recommendedName>
        <fullName evidence="3">Transposase</fullName>
    </recommendedName>
</protein>
<dbReference type="EMBL" id="CAOF01000120">
    <property type="protein sequence ID" value="CCO47445.1"/>
    <property type="molecule type" value="Genomic_DNA"/>
</dbReference>
<dbReference type="Proteomes" id="UP000018211">
    <property type="component" value="Unassembled WGS sequence"/>
</dbReference>
<sequence>MDLLDWTDRQIRENKRSHINLFLASILNRLGINQATLDERLHSIGKRYSR</sequence>
<accession>A0AAV2VRT1</accession>
<gene>
    <name evidence="1" type="ORF">VIBNISOn1_30139</name>
</gene>
<comment type="caution">
    <text evidence="1">The sequence shown here is derived from an EMBL/GenBank/DDBJ whole genome shotgun (WGS) entry which is preliminary data.</text>
</comment>
<organism evidence="1 2">
    <name type="scientific">Vibrio nigripulchritudo SOn1</name>
    <dbReference type="NCBI Taxonomy" id="1238450"/>
    <lineage>
        <taxon>Bacteria</taxon>
        <taxon>Pseudomonadati</taxon>
        <taxon>Pseudomonadota</taxon>
        <taxon>Gammaproteobacteria</taxon>
        <taxon>Vibrionales</taxon>
        <taxon>Vibrionaceae</taxon>
        <taxon>Vibrio</taxon>
    </lineage>
</organism>
<evidence type="ECO:0008006" key="3">
    <source>
        <dbReference type="Google" id="ProtNLM"/>
    </source>
</evidence>
<name>A0AAV2VRT1_9VIBR</name>